<gene>
    <name evidence="2" type="ORF">RI845_07260</name>
</gene>
<keyword evidence="3" id="KW-1185">Reference proteome</keyword>
<dbReference type="EMBL" id="CP134146">
    <property type="protein sequence ID" value="WNC69927.1"/>
    <property type="molecule type" value="Genomic_DNA"/>
</dbReference>
<proteinExistence type="predicted"/>
<evidence type="ECO:0000256" key="1">
    <source>
        <dbReference type="SAM" id="SignalP"/>
    </source>
</evidence>
<protein>
    <submittedName>
        <fullName evidence="2">Uncharacterized protein</fullName>
    </submittedName>
</protein>
<feature type="signal peptide" evidence="1">
    <location>
        <begin position="1"/>
        <end position="18"/>
    </location>
</feature>
<feature type="chain" id="PRO_5047352612" evidence="1">
    <location>
        <begin position="19"/>
        <end position="154"/>
    </location>
</feature>
<evidence type="ECO:0000313" key="3">
    <source>
        <dbReference type="Proteomes" id="UP001248581"/>
    </source>
</evidence>
<name>A0ABY9TMG5_9GAMM</name>
<sequence>MRLAIFFILLSVSHSALACEDQEPCKLNAMEMFLPEVQRYPASNIRIEKFIYQTKLGDVSNKVSTDKLIKLKEELNNITIKSFKESKTSFEVLAQFKLTPSSDSEFKLQTTGGEQEDEMLTYFYDAASKLTEYKSIKDDVFVFLHYKISSSVTK</sequence>
<evidence type="ECO:0000313" key="2">
    <source>
        <dbReference type="EMBL" id="WNC69927.1"/>
    </source>
</evidence>
<reference evidence="3" key="1">
    <citation type="submission" date="2023-09" db="EMBL/GenBank/DDBJ databases">
        <authorList>
            <person name="Li S."/>
            <person name="Li X."/>
            <person name="Zhang C."/>
            <person name="Zhao Z."/>
        </authorList>
    </citation>
    <scope>NUCLEOTIDE SEQUENCE [LARGE SCALE GENOMIC DNA]</scope>
    <source>
        <strain evidence="3">SQ345</strain>
    </source>
</reference>
<dbReference type="Proteomes" id="UP001248581">
    <property type="component" value="Chromosome"/>
</dbReference>
<accession>A0ABY9TMG5</accession>
<dbReference type="PROSITE" id="PS51257">
    <property type="entry name" value="PROKAR_LIPOPROTEIN"/>
    <property type="match status" value="1"/>
</dbReference>
<keyword evidence="1" id="KW-0732">Signal</keyword>
<dbReference type="RefSeq" id="WP_348389069.1">
    <property type="nucleotide sequence ID" value="NZ_CP134146.1"/>
</dbReference>
<organism evidence="2 3">
    <name type="scientific">Thalassotalea nanhaiensis</name>
    <dbReference type="NCBI Taxonomy" id="3065648"/>
    <lineage>
        <taxon>Bacteria</taxon>
        <taxon>Pseudomonadati</taxon>
        <taxon>Pseudomonadota</taxon>
        <taxon>Gammaproteobacteria</taxon>
        <taxon>Alteromonadales</taxon>
        <taxon>Colwelliaceae</taxon>
        <taxon>Thalassotalea</taxon>
    </lineage>
</organism>